<organism evidence="2 3">
    <name type="scientific">Rubritalea profundi</name>
    <dbReference type="NCBI Taxonomy" id="1658618"/>
    <lineage>
        <taxon>Bacteria</taxon>
        <taxon>Pseudomonadati</taxon>
        <taxon>Verrucomicrobiota</taxon>
        <taxon>Verrucomicrobiia</taxon>
        <taxon>Verrucomicrobiales</taxon>
        <taxon>Rubritaleaceae</taxon>
        <taxon>Rubritalea</taxon>
    </lineage>
</organism>
<evidence type="ECO:0000259" key="1">
    <source>
        <dbReference type="Pfam" id="PF07589"/>
    </source>
</evidence>
<dbReference type="OrthoDB" id="10018991at2"/>
<feature type="domain" description="Ice-binding protein C-terminal" evidence="1">
    <location>
        <begin position="200"/>
        <end position="222"/>
    </location>
</feature>
<dbReference type="Pfam" id="PF07589">
    <property type="entry name" value="PEP-CTERM"/>
    <property type="match status" value="1"/>
</dbReference>
<reference evidence="2 3" key="1">
    <citation type="submission" date="2016-12" db="EMBL/GenBank/DDBJ databases">
        <title>Study of bacterial adaptation to deep sea.</title>
        <authorList>
            <person name="Song J."/>
            <person name="Yoshizawa S."/>
            <person name="Kogure K."/>
        </authorList>
    </citation>
    <scope>NUCLEOTIDE SEQUENCE [LARGE SCALE GENOMIC DNA]</scope>
    <source>
        <strain evidence="2 3">SAORIC-165</strain>
    </source>
</reference>
<evidence type="ECO:0000313" key="2">
    <source>
        <dbReference type="EMBL" id="PQJ30188.1"/>
    </source>
</evidence>
<gene>
    <name evidence="2" type="ORF">BSZ32_18060</name>
</gene>
<protein>
    <recommendedName>
        <fullName evidence="1">Ice-binding protein C-terminal domain-containing protein</fullName>
    </recommendedName>
</protein>
<dbReference type="InterPro" id="IPR013424">
    <property type="entry name" value="Ice-binding_C"/>
</dbReference>
<dbReference type="RefSeq" id="WP_105044713.1">
    <property type="nucleotide sequence ID" value="NZ_MQWA01000001.1"/>
</dbReference>
<dbReference type="NCBIfam" id="TIGR02595">
    <property type="entry name" value="PEP_CTERM"/>
    <property type="match status" value="1"/>
</dbReference>
<dbReference type="Proteomes" id="UP000239907">
    <property type="component" value="Unassembled WGS sequence"/>
</dbReference>
<accession>A0A2S7U5B2</accession>
<name>A0A2S7U5B2_9BACT</name>
<evidence type="ECO:0000313" key="3">
    <source>
        <dbReference type="Proteomes" id="UP000239907"/>
    </source>
</evidence>
<dbReference type="EMBL" id="MQWA01000001">
    <property type="protein sequence ID" value="PQJ30188.1"/>
    <property type="molecule type" value="Genomic_DNA"/>
</dbReference>
<comment type="caution">
    <text evidence="2">The sequence shown here is derived from an EMBL/GenBank/DDBJ whole genome shotgun (WGS) entry which is preliminary data.</text>
</comment>
<dbReference type="AlphaFoldDB" id="A0A2S7U5B2"/>
<sequence length="223" mass="22946">MNKNLIITLGITCVSLALPQKSEAATLNFSLGQMWDSSNVLIPENTVGILVADITGSGFGSMETDLFNFDLNSTIDVTGGGSQTLIGTDFEVLSILSADSNNAFLTRSVSGIAYDDGLGAGDNLAFIWLPGLTSTGDSITGGQSFGLITGLTGAQNGSGTDDFIIPGSPSDTVTFSFFSTNIGGGLVPIVDFTADLNIAAIPEPTSIALLGLGSVALLLRRRR</sequence>
<keyword evidence="3" id="KW-1185">Reference proteome</keyword>
<proteinExistence type="predicted"/>